<dbReference type="GeneID" id="26258911"/>
<dbReference type="RefSeq" id="XP_014560695.1">
    <property type="nucleotide sequence ID" value="XM_014705209.1"/>
</dbReference>
<proteinExistence type="predicted"/>
<accession>W7ESR0</accession>
<evidence type="ECO:0000313" key="2">
    <source>
        <dbReference type="EMBL" id="EUN31106.1"/>
    </source>
</evidence>
<feature type="transmembrane region" description="Helical" evidence="1">
    <location>
        <begin position="53"/>
        <end position="70"/>
    </location>
</feature>
<evidence type="ECO:0000313" key="3">
    <source>
        <dbReference type="Proteomes" id="UP000054337"/>
    </source>
</evidence>
<organism evidence="2 3">
    <name type="scientific">Bipolaris victoriae (strain FI3)</name>
    <name type="common">Victoria blight of oats agent</name>
    <name type="synonym">Cochliobolus victoriae</name>
    <dbReference type="NCBI Taxonomy" id="930091"/>
    <lineage>
        <taxon>Eukaryota</taxon>
        <taxon>Fungi</taxon>
        <taxon>Dikarya</taxon>
        <taxon>Ascomycota</taxon>
        <taxon>Pezizomycotina</taxon>
        <taxon>Dothideomycetes</taxon>
        <taxon>Pleosporomycetidae</taxon>
        <taxon>Pleosporales</taxon>
        <taxon>Pleosporineae</taxon>
        <taxon>Pleosporaceae</taxon>
        <taxon>Bipolaris</taxon>
    </lineage>
</organism>
<dbReference type="HOGENOM" id="CLU_2694399_0_0_1"/>
<evidence type="ECO:0000256" key="1">
    <source>
        <dbReference type="SAM" id="Phobius"/>
    </source>
</evidence>
<dbReference type="EMBL" id="KI968701">
    <property type="protein sequence ID" value="EUN31106.1"/>
    <property type="molecule type" value="Genomic_DNA"/>
</dbReference>
<protein>
    <submittedName>
        <fullName evidence="2">Uncharacterized protein</fullName>
    </submittedName>
</protein>
<keyword evidence="1" id="KW-1133">Transmembrane helix</keyword>
<dbReference type="AlphaFoldDB" id="W7ESR0"/>
<keyword evidence="3" id="KW-1185">Reference proteome</keyword>
<name>W7ESR0_BIPV3</name>
<reference evidence="2 3" key="1">
    <citation type="journal article" date="2013" name="PLoS Genet.">
        <title>Comparative genome structure, secondary metabolite, and effector coding capacity across Cochliobolus pathogens.</title>
        <authorList>
            <person name="Condon B.J."/>
            <person name="Leng Y."/>
            <person name="Wu D."/>
            <person name="Bushley K.E."/>
            <person name="Ohm R.A."/>
            <person name="Otillar R."/>
            <person name="Martin J."/>
            <person name="Schackwitz W."/>
            <person name="Grimwood J."/>
            <person name="MohdZainudin N."/>
            <person name="Xue C."/>
            <person name="Wang R."/>
            <person name="Manning V.A."/>
            <person name="Dhillon B."/>
            <person name="Tu Z.J."/>
            <person name="Steffenson B.J."/>
            <person name="Salamov A."/>
            <person name="Sun H."/>
            <person name="Lowry S."/>
            <person name="LaButti K."/>
            <person name="Han J."/>
            <person name="Copeland A."/>
            <person name="Lindquist E."/>
            <person name="Barry K."/>
            <person name="Schmutz J."/>
            <person name="Baker S.E."/>
            <person name="Ciuffetti L.M."/>
            <person name="Grigoriev I.V."/>
            <person name="Zhong S."/>
            <person name="Turgeon B.G."/>
        </authorList>
    </citation>
    <scope>NUCLEOTIDE SEQUENCE [LARGE SCALE GENOMIC DNA]</scope>
    <source>
        <strain evidence="2 3">FI3</strain>
    </source>
</reference>
<keyword evidence="1" id="KW-0812">Transmembrane</keyword>
<keyword evidence="1" id="KW-0472">Membrane</keyword>
<feature type="non-terminal residue" evidence="2">
    <location>
        <position position="1"/>
    </location>
</feature>
<dbReference type="Proteomes" id="UP000054337">
    <property type="component" value="Unassembled WGS sequence"/>
</dbReference>
<gene>
    <name evidence="2" type="ORF">COCVIDRAFT_88771</name>
</gene>
<sequence>HSWDYTWMLLNGREDNVSWPILRDGKVGAKMTTKTCTCTLSILVGNASVGLQGLSYCFLLPIVLVFSLYADMFL</sequence>